<feature type="compositionally biased region" description="Basic and acidic residues" evidence="3">
    <location>
        <begin position="1"/>
        <end position="15"/>
    </location>
</feature>
<dbReference type="Gene3D" id="3.30.200.20">
    <property type="entry name" value="Phosphorylase Kinase, domain 1"/>
    <property type="match status" value="1"/>
</dbReference>
<dbReference type="EMBL" id="JAGQHR010000358">
    <property type="protein sequence ID" value="MCA9728347.1"/>
    <property type="molecule type" value="Genomic_DNA"/>
</dbReference>
<keyword evidence="5" id="KW-0418">Kinase</keyword>
<feature type="binding site" evidence="2">
    <location>
        <position position="108"/>
    </location>
    <ligand>
        <name>ATP</name>
        <dbReference type="ChEBI" id="CHEBI:30616"/>
    </ligand>
</feature>
<dbReference type="Proteomes" id="UP000697710">
    <property type="component" value="Unassembled WGS sequence"/>
</dbReference>
<accession>A0A956M1B6</accession>
<evidence type="ECO:0000259" key="4">
    <source>
        <dbReference type="PROSITE" id="PS50011"/>
    </source>
</evidence>
<dbReference type="Pfam" id="PF25872">
    <property type="entry name" value="HTH_77"/>
    <property type="match status" value="1"/>
</dbReference>
<gene>
    <name evidence="5" type="ORF">KC729_11735</name>
</gene>
<dbReference type="Gene3D" id="1.25.40.10">
    <property type="entry name" value="Tetratricopeptide repeat domain"/>
    <property type="match status" value="1"/>
</dbReference>
<feature type="compositionally biased region" description="Basic and acidic residues" evidence="3">
    <location>
        <begin position="1091"/>
        <end position="1100"/>
    </location>
</feature>
<evidence type="ECO:0000256" key="1">
    <source>
        <dbReference type="PROSITE-ProRule" id="PRU00339"/>
    </source>
</evidence>
<dbReference type="PROSITE" id="PS00107">
    <property type="entry name" value="PROTEIN_KINASE_ATP"/>
    <property type="match status" value="1"/>
</dbReference>
<dbReference type="PRINTS" id="PR00364">
    <property type="entry name" value="DISEASERSIST"/>
</dbReference>
<dbReference type="CDD" id="cd14014">
    <property type="entry name" value="STKc_PknB_like"/>
    <property type="match status" value="1"/>
</dbReference>
<evidence type="ECO:0000313" key="5">
    <source>
        <dbReference type="EMBL" id="MCA9728347.1"/>
    </source>
</evidence>
<dbReference type="InterPro" id="IPR058852">
    <property type="entry name" value="HTH_77"/>
</dbReference>
<dbReference type="InterPro" id="IPR011009">
    <property type="entry name" value="Kinase-like_dom_sf"/>
</dbReference>
<sequence>MSERDDRIEEQRPTGERPTSIDDALGALVDGQEMDWARALEASAEGVERRQLNALRVLSRVQNLAAADEVMAGSPWGSVEIVEKIGSGGFATVYRALDPVLDLEVALKLLHRRGTKASAEILEEGRRLARVRHPNVVRVFGVEEHAGRIGLRMELIRGRSLDRLVREDGAFGSIEATRIGLDVCRALAAVHGAGLVHRDVKAQNVVRDEDDRIVLMDLGAGSESAESGSDAVSGRGTPLYLAPEILDGGSATTTTDQYALGVLLFFLVSGRFPVEAETLNELRSVHRAARRTSLRAIQESLPEPFVRVVERASHSDPRHRFASINEMARALAAALSAPDGWAEDREPAAGDRSPVGNLPPSFTRFVGRRGDLEALGARLREHRLVTLVGPGGCGKTRMALEMAGNLREGFEDGAWFVSLAPVRDDHDVDRILGTIFGVDEIAGERLLDGVVRALRSRVALVVMDNCEHLSTAVARVVSELLGQTRSLRFVVTSRVALGLSGEAIHPVRPLLVRDLDDGGPGSEPTGFDSASPDSIDEAALQRIARNEAVQLFLDRVAAADRTVTLDATNARAIARICRHVDGLPLALELAAAQVRSIPIAALAERLRERIDLLQSTGAVEPAHHRTLDSSIAWSHALLSPECRRALSCLSVFAGGWTLEAAEAVLPEATALPERAVLGIMTELVGSSLVHLGGTEASEHRYDMLDTVRRFARHRLDESESRVVVMRSFVRYFLELAKRMNRALMGAGDVEAMRVLSAEHDNIRAACRATVELEDLDVAFDLARHLGRFWMTGGFSGEGRSFCGEILRHPSAPGRTVDRAAVAGWFAVFAKIHGDVDEARRRWEESLDIRRERNDRNGVASALNGLGTIEYDAGRLEAAERFYEQSLRIRRDLGEERGIAQSLTNLGLVHAAADDLETAIARIEEARSIHERTGNAFGVAKTLGEIGFLRSRQGRLAEGARLLSTAMRMQADLGPNVALPVRLGYTHLWSGSLEEARSAFDVAMRALEGTAGRSRFSPVLNGLAMVEEKCGNPARAARLLGIASADVTRVRMRWEDVEVTGAEARLRAALGDDVFDAEYAAGRAESWGGDAGRLELGRREGSSGSGRHPRTAG</sequence>
<feature type="region of interest" description="Disordered" evidence="3">
    <location>
        <begin position="1087"/>
        <end position="1112"/>
    </location>
</feature>
<organism evidence="5 6">
    <name type="scientific">Eiseniibacteriota bacterium</name>
    <dbReference type="NCBI Taxonomy" id="2212470"/>
    <lineage>
        <taxon>Bacteria</taxon>
        <taxon>Candidatus Eiseniibacteriota</taxon>
    </lineage>
</organism>
<dbReference type="SMART" id="SM00220">
    <property type="entry name" value="S_TKc"/>
    <property type="match status" value="1"/>
</dbReference>
<evidence type="ECO:0000256" key="2">
    <source>
        <dbReference type="PROSITE-ProRule" id="PRU10141"/>
    </source>
</evidence>
<feature type="repeat" description="TPR" evidence="1">
    <location>
        <begin position="859"/>
        <end position="892"/>
    </location>
</feature>
<dbReference type="Pfam" id="PF00069">
    <property type="entry name" value="Pkinase"/>
    <property type="match status" value="1"/>
</dbReference>
<dbReference type="SUPFAM" id="SSF52540">
    <property type="entry name" value="P-loop containing nucleoside triphosphate hydrolases"/>
    <property type="match status" value="1"/>
</dbReference>
<dbReference type="Gene3D" id="3.40.50.300">
    <property type="entry name" value="P-loop containing nucleotide triphosphate hydrolases"/>
    <property type="match status" value="1"/>
</dbReference>
<evidence type="ECO:0000256" key="3">
    <source>
        <dbReference type="SAM" id="MobiDB-lite"/>
    </source>
</evidence>
<dbReference type="SUPFAM" id="SSF48452">
    <property type="entry name" value="TPR-like"/>
    <property type="match status" value="1"/>
</dbReference>
<dbReference type="GO" id="GO:0004672">
    <property type="term" value="F:protein kinase activity"/>
    <property type="evidence" value="ECO:0007669"/>
    <property type="project" value="InterPro"/>
</dbReference>
<dbReference type="SMART" id="SM00028">
    <property type="entry name" value="TPR"/>
    <property type="match status" value="3"/>
</dbReference>
<protein>
    <submittedName>
        <fullName evidence="5">Protein kinase</fullName>
    </submittedName>
</protein>
<keyword evidence="2" id="KW-0547">Nucleotide-binding</keyword>
<evidence type="ECO:0000313" key="6">
    <source>
        <dbReference type="Proteomes" id="UP000697710"/>
    </source>
</evidence>
<dbReference type="InterPro" id="IPR027417">
    <property type="entry name" value="P-loop_NTPase"/>
</dbReference>
<keyword evidence="2" id="KW-0067">ATP-binding</keyword>
<dbReference type="PANTHER" id="PTHR47691">
    <property type="entry name" value="REGULATOR-RELATED"/>
    <property type="match status" value="1"/>
</dbReference>
<reference evidence="5" key="1">
    <citation type="submission" date="2020-04" db="EMBL/GenBank/DDBJ databases">
        <authorList>
            <person name="Zhang T."/>
        </authorList>
    </citation>
    <scope>NUCLEOTIDE SEQUENCE</scope>
    <source>
        <strain evidence="5">HKST-UBA01</strain>
    </source>
</reference>
<dbReference type="SUPFAM" id="SSF56112">
    <property type="entry name" value="Protein kinase-like (PK-like)"/>
    <property type="match status" value="1"/>
</dbReference>
<dbReference type="PROSITE" id="PS50011">
    <property type="entry name" value="PROTEIN_KINASE_DOM"/>
    <property type="match status" value="1"/>
</dbReference>
<keyword evidence="5" id="KW-0808">Transferase</keyword>
<dbReference type="GO" id="GO:0005524">
    <property type="term" value="F:ATP binding"/>
    <property type="evidence" value="ECO:0007669"/>
    <property type="project" value="UniProtKB-UniRule"/>
</dbReference>
<reference evidence="5" key="2">
    <citation type="journal article" date="2021" name="Microbiome">
        <title>Successional dynamics and alternative stable states in a saline activated sludge microbial community over 9 years.</title>
        <authorList>
            <person name="Wang Y."/>
            <person name="Ye J."/>
            <person name="Ju F."/>
            <person name="Liu L."/>
            <person name="Boyd J.A."/>
            <person name="Deng Y."/>
            <person name="Parks D.H."/>
            <person name="Jiang X."/>
            <person name="Yin X."/>
            <person name="Woodcroft B.J."/>
            <person name="Tyson G.W."/>
            <person name="Hugenholtz P."/>
            <person name="Polz M.F."/>
            <person name="Zhang T."/>
        </authorList>
    </citation>
    <scope>NUCLEOTIDE SEQUENCE</scope>
    <source>
        <strain evidence="5">HKST-UBA01</strain>
    </source>
</reference>
<dbReference type="PANTHER" id="PTHR47691:SF3">
    <property type="entry name" value="HTH-TYPE TRANSCRIPTIONAL REGULATOR RV0890C-RELATED"/>
    <property type="match status" value="1"/>
</dbReference>
<feature type="domain" description="Protein kinase" evidence="4">
    <location>
        <begin position="79"/>
        <end position="332"/>
    </location>
</feature>
<dbReference type="Pfam" id="PF13424">
    <property type="entry name" value="TPR_12"/>
    <property type="match status" value="1"/>
</dbReference>
<proteinExistence type="predicted"/>
<keyword evidence="1" id="KW-0802">TPR repeat</keyword>
<dbReference type="InterPro" id="IPR017441">
    <property type="entry name" value="Protein_kinase_ATP_BS"/>
</dbReference>
<dbReference type="InterPro" id="IPR011990">
    <property type="entry name" value="TPR-like_helical_dom_sf"/>
</dbReference>
<dbReference type="AlphaFoldDB" id="A0A956M1B6"/>
<comment type="caution">
    <text evidence="5">The sequence shown here is derived from an EMBL/GenBank/DDBJ whole genome shotgun (WGS) entry which is preliminary data.</text>
</comment>
<dbReference type="InterPro" id="IPR019734">
    <property type="entry name" value="TPR_rpt"/>
</dbReference>
<dbReference type="PROSITE" id="PS50005">
    <property type="entry name" value="TPR"/>
    <property type="match status" value="1"/>
</dbReference>
<name>A0A956M1B6_UNCEI</name>
<dbReference type="Gene3D" id="1.10.510.10">
    <property type="entry name" value="Transferase(Phosphotransferase) domain 1"/>
    <property type="match status" value="1"/>
</dbReference>
<dbReference type="InterPro" id="IPR000719">
    <property type="entry name" value="Prot_kinase_dom"/>
</dbReference>
<feature type="region of interest" description="Disordered" evidence="3">
    <location>
        <begin position="1"/>
        <end position="22"/>
    </location>
</feature>